<dbReference type="Pfam" id="PF01022">
    <property type="entry name" value="HTH_5"/>
    <property type="match status" value="1"/>
</dbReference>
<dbReference type="Gene3D" id="1.10.10.10">
    <property type="entry name" value="Winged helix-like DNA-binding domain superfamily/Winged helix DNA-binding domain"/>
    <property type="match status" value="1"/>
</dbReference>
<dbReference type="Proteomes" id="UP001369247">
    <property type="component" value="Unassembled WGS sequence"/>
</dbReference>
<evidence type="ECO:0000313" key="3">
    <source>
        <dbReference type="Proteomes" id="UP001369247"/>
    </source>
</evidence>
<dbReference type="SUPFAM" id="SSF46785">
    <property type="entry name" value="Winged helix' DNA-binding domain"/>
    <property type="match status" value="1"/>
</dbReference>
<protein>
    <submittedName>
        <fullName evidence="2">ArsR family transcriptional regulator</fullName>
    </submittedName>
</protein>
<gene>
    <name evidence="2" type="ORF">U2150_08725</name>
</gene>
<reference evidence="2 3" key="1">
    <citation type="submission" date="2023-12" db="EMBL/GenBank/DDBJ databases">
        <title>Phenotypic and Genomic Characterization of Methanothermobacter wolfeii Strain BSEL, a CO2-Capturing Archaeon with Minimal Nutrient Requirements.</title>
        <authorList>
            <person name="Ale Enriquez F."/>
            <person name="Ahring B.K."/>
        </authorList>
    </citation>
    <scope>NUCLEOTIDE SEQUENCE [LARGE SCALE GENOMIC DNA]</scope>
    <source>
        <strain evidence="2 3">BSEL-1</strain>
    </source>
</reference>
<dbReference type="CDD" id="cd00090">
    <property type="entry name" value="HTH_ARSR"/>
    <property type="match status" value="1"/>
</dbReference>
<name>A0ABU8TWY0_METWO</name>
<evidence type="ECO:0000259" key="1">
    <source>
        <dbReference type="Pfam" id="PF01022"/>
    </source>
</evidence>
<keyword evidence="3" id="KW-1185">Reference proteome</keyword>
<dbReference type="EMBL" id="JAXUHJ010000014">
    <property type="protein sequence ID" value="MEJ8543572.1"/>
    <property type="molecule type" value="Genomic_DNA"/>
</dbReference>
<dbReference type="InterPro" id="IPR011991">
    <property type="entry name" value="ArsR-like_HTH"/>
</dbReference>
<accession>A0ABU8TWY0</accession>
<comment type="caution">
    <text evidence="2">The sequence shown here is derived from an EMBL/GenBank/DDBJ whole genome shotgun (WGS) entry which is preliminary data.</text>
</comment>
<proteinExistence type="predicted"/>
<dbReference type="InterPro" id="IPR036388">
    <property type="entry name" value="WH-like_DNA-bd_sf"/>
</dbReference>
<organism evidence="2 3">
    <name type="scientific">Methanothermobacter wolfeii</name>
    <name type="common">Methanobacterium wolfei</name>
    <dbReference type="NCBI Taxonomy" id="145261"/>
    <lineage>
        <taxon>Archaea</taxon>
        <taxon>Methanobacteriati</taxon>
        <taxon>Methanobacteriota</taxon>
        <taxon>Methanomada group</taxon>
        <taxon>Methanobacteria</taxon>
        <taxon>Methanobacteriales</taxon>
        <taxon>Methanobacteriaceae</taxon>
        <taxon>Methanothermobacter</taxon>
    </lineage>
</organism>
<dbReference type="InterPro" id="IPR036390">
    <property type="entry name" value="WH_DNA-bd_sf"/>
</dbReference>
<sequence length="186" mass="20335">MVVIMKTLVSNLRGRCLFDAAMKTQIDGLISVQSENFNDSCLEKFIKGGVIVIGTQNPVKAAKKISEVIRGAKKHGEVYVAADGSGLGSILSFIGYRECVDAVYTCFADSAVRMPPLKLDISDTKLRILEALENESLNAVLISREVGISRAMVYKHLAGLIEMGLVKQSEMFDRYFITDAGKLVII</sequence>
<feature type="domain" description="HTH arsR-type" evidence="1">
    <location>
        <begin position="123"/>
        <end position="167"/>
    </location>
</feature>
<evidence type="ECO:0000313" key="2">
    <source>
        <dbReference type="EMBL" id="MEJ8543572.1"/>
    </source>
</evidence>
<dbReference type="InterPro" id="IPR001845">
    <property type="entry name" value="HTH_ArsR_DNA-bd_dom"/>
</dbReference>